<protein>
    <recommendedName>
        <fullName evidence="3">AMP-binding enzyme family protein</fullName>
    </recommendedName>
</protein>
<dbReference type="AlphaFoldDB" id="W7XED5"/>
<dbReference type="Proteomes" id="UP000009168">
    <property type="component" value="Unassembled WGS sequence"/>
</dbReference>
<evidence type="ECO:0008006" key="3">
    <source>
        <dbReference type="Google" id="ProtNLM"/>
    </source>
</evidence>
<reference evidence="2" key="1">
    <citation type="journal article" date="2006" name="PLoS Biol.">
        <title>Macronuclear genome sequence of the ciliate Tetrahymena thermophila, a model eukaryote.</title>
        <authorList>
            <person name="Eisen J.A."/>
            <person name="Coyne R.S."/>
            <person name="Wu M."/>
            <person name="Wu D."/>
            <person name="Thiagarajan M."/>
            <person name="Wortman J.R."/>
            <person name="Badger J.H."/>
            <person name="Ren Q."/>
            <person name="Amedeo P."/>
            <person name="Jones K.M."/>
            <person name="Tallon L.J."/>
            <person name="Delcher A.L."/>
            <person name="Salzberg S.L."/>
            <person name="Silva J.C."/>
            <person name="Haas B.J."/>
            <person name="Majoros W.H."/>
            <person name="Farzad M."/>
            <person name="Carlton J.M."/>
            <person name="Smith R.K. Jr."/>
            <person name="Garg J."/>
            <person name="Pearlman R.E."/>
            <person name="Karrer K.M."/>
            <person name="Sun L."/>
            <person name="Manning G."/>
            <person name="Elde N.C."/>
            <person name="Turkewitz A.P."/>
            <person name="Asai D.J."/>
            <person name="Wilkes D.E."/>
            <person name="Wang Y."/>
            <person name="Cai H."/>
            <person name="Collins K."/>
            <person name="Stewart B.A."/>
            <person name="Lee S.R."/>
            <person name="Wilamowska K."/>
            <person name="Weinberg Z."/>
            <person name="Ruzzo W.L."/>
            <person name="Wloga D."/>
            <person name="Gaertig J."/>
            <person name="Frankel J."/>
            <person name="Tsao C.-C."/>
            <person name="Gorovsky M.A."/>
            <person name="Keeling P.J."/>
            <person name="Waller R.F."/>
            <person name="Patron N.J."/>
            <person name="Cherry J.M."/>
            <person name="Stover N.A."/>
            <person name="Krieger C.J."/>
            <person name="del Toro C."/>
            <person name="Ryder H.F."/>
            <person name="Williamson S.C."/>
            <person name="Barbeau R.A."/>
            <person name="Hamilton E.P."/>
            <person name="Orias E."/>
        </authorList>
    </citation>
    <scope>NUCLEOTIDE SEQUENCE [LARGE SCALE GENOMIC DNA]</scope>
    <source>
        <strain evidence="2">SB210</strain>
    </source>
</reference>
<keyword evidence="2" id="KW-1185">Reference proteome</keyword>
<sequence>MRRKKYLQAKTLLDFSFTITILHQQVSTNHNLNNQVFNTINLDVFQCADPSLQGFICIDFSKVNNYTLILDSQNNNQILSSININIYGCRDLDSVKTTIPDNCADQSDIDNIINSYYAYFYLKLQTSQYNTTSKKIQTYYRSIYTYVQSLQYTLNTLNTQKQETEVNEGLMFQSKQTYSSPIQYNMVSQYFDRQQSLINGFGPYLQTIIQMDEIVQQVQIQYPTITEVLALVNSITAFAIILRAIGRIYSQRLIKQDFFMLFFQRLYSEEYKKILKHNNLIEQNNQTCFVTQSKVEEEFKDEVIENELYDKFVPSFQTKFKDHVEKSQISYSKDEHSNLFTKRSDQQTEEIQLKEDEKKKQWQQLI</sequence>
<name>W7XED5_TETTS</name>
<gene>
    <name evidence="1" type="ORF">TTHERM_000426077</name>
</gene>
<dbReference type="KEGG" id="tet:TTHERM_000426077"/>
<accession>W7XED5</accession>
<organism evidence="1 2">
    <name type="scientific">Tetrahymena thermophila (strain SB210)</name>
    <dbReference type="NCBI Taxonomy" id="312017"/>
    <lineage>
        <taxon>Eukaryota</taxon>
        <taxon>Sar</taxon>
        <taxon>Alveolata</taxon>
        <taxon>Ciliophora</taxon>
        <taxon>Intramacronucleata</taxon>
        <taxon>Oligohymenophorea</taxon>
        <taxon>Hymenostomatida</taxon>
        <taxon>Tetrahymenina</taxon>
        <taxon>Tetrahymenidae</taxon>
        <taxon>Tetrahymena</taxon>
    </lineage>
</organism>
<dbReference type="OrthoDB" id="302623at2759"/>
<dbReference type="GeneID" id="24438900"/>
<dbReference type="InParanoid" id="W7XED5"/>
<dbReference type="RefSeq" id="XP_012652504.1">
    <property type="nucleotide sequence ID" value="XM_012797050.1"/>
</dbReference>
<proteinExistence type="predicted"/>
<evidence type="ECO:0000313" key="2">
    <source>
        <dbReference type="Proteomes" id="UP000009168"/>
    </source>
</evidence>
<evidence type="ECO:0000313" key="1">
    <source>
        <dbReference type="EMBL" id="EWS74963.1"/>
    </source>
</evidence>
<dbReference type="EMBL" id="GG662724">
    <property type="protein sequence ID" value="EWS74963.1"/>
    <property type="molecule type" value="Genomic_DNA"/>
</dbReference>